<dbReference type="EMBL" id="CP108253">
    <property type="protein sequence ID" value="WTU45218.1"/>
    <property type="molecule type" value="Genomic_DNA"/>
</dbReference>
<organism evidence="3">
    <name type="scientific">Streptomyces sp. NBC_00060</name>
    <dbReference type="NCBI Taxonomy" id="2975636"/>
    <lineage>
        <taxon>Bacteria</taxon>
        <taxon>Bacillati</taxon>
        <taxon>Actinomycetota</taxon>
        <taxon>Actinomycetes</taxon>
        <taxon>Kitasatosporales</taxon>
        <taxon>Streptomycetaceae</taxon>
        <taxon>Streptomyces</taxon>
    </lineage>
</organism>
<keyword evidence="1" id="KW-1133">Transmembrane helix</keyword>
<evidence type="ECO:0000313" key="2">
    <source>
        <dbReference type="EMBL" id="WTU38140.1"/>
    </source>
</evidence>
<keyword evidence="1" id="KW-0472">Membrane</keyword>
<protein>
    <submittedName>
        <fullName evidence="3">Uncharacterized protein</fullName>
    </submittedName>
</protein>
<dbReference type="AlphaFoldDB" id="A0AAU2HDC4"/>
<accession>A0AAU2HDC4</accession>
<gene>
    <name evidence="2" type="ORF">OHV25_00325</name>
    <name evidence="3" type="ORF">OHV25_39515</name>
</gene>
<dbReference type="EMBL" id="CP108253">
    <property type="protein sequence ID" value="WTU38140.1"/>
    <property type="molecule type" value="Genomic_DNA"/>
</dbReference>
<sequence length="43" mass="4533">MTGFDVFLTWQFPAALMAAAAAGGLVRWRSAGIGVMSPVLDYS</sequence>
<keyword evidence="1" id="KW-0812">Transmembrane</keyword>
<proteinExistence type="predicted"/>
<name>A0AAU2HDC4_9ACTN</name>
<reference evidence="3" key="1">
    <citation type="submission" date="2022-10" db="EMBL/GenBank/DDBJ databases">
        <title>The complete genomes of actinobacterial strains from the NBC collection.</title>
        <authorList>
            <person name="Joergensen T.S."/>
            <person name="Alvarez Arevalo M."/>
            <person name="Sterndorff E.B."/>
            <person name="Faurdal D."/>
            <person name="Vuksanovic O."/>
            <person name="Mourched A.-S."/>
            <person name="Charusanti P."/>
            <person name="Shaw S."/>
            <person name="Blin K."/>
            <person name="Weber T."/>
        </authorList>
    </citation>
    <scope>NUCLEOTIDE SEQUENCE</scope>
    <source>
        <strain evidence="3">NBC_00060</strain>
    </source>
</reference>
<feature type="transmembrane region" description="Helical" evidence="1">
    <location>
        <begin position="6"/>
        <end position="26"/>
    </location>
</feature>
<evidence type="ECO:0000256" key="1">
    <source>
        <dbReference type="SAM" id="Phobius"/>
    </source>
</evidence>
<evidence type="ECO:0000313" key="3">
    <source>
        <dbReference type="EMBL" id="WTU45218.1"/>
    </source>
</evidence>